<sequence>MRLSVALGLGLSLLVALAGIGGSIRAELGQSIPAKAPALFMLDIPANEEARFRALAASELKDADLRLVPSLRGPVTALNGRPVSAMSAIPEGAWILRGDRGLTFAANLPEGNQVVAGRWWPANYRGPPLVSLDVEAGKALGLKIGDTITVAVLGVPIEARIASFRTIDWRSFGFNFAIIFAPGALEQAPYTLMATAAPTPGSSTIAFERALARELPMVSTIRVSDVVARVTTILEGLDAAIRIATSIAILIGVTVLAGSVTATRRTRLRESVLLKLVGATRAQVLGAQAIEFSVMSGGIVLLAFAAGTSAAWAVVTRLFELPFRPDWPSLLALPAAGVLIAVATALAAAWPALSARPATAFRSL</sequence>
<comment type="caution">
    <text evidence="8">The sequence shown here is derived from an EMBL/GenBank/DDBJ whole genome shotgun (WGS) entry which is preliminary data.</text>
</comment>
<evidence type="ECO:0000256" key="2">
    <source>
        <dbReference type="ARBA" id="ARBA00022475"/>
    </source>
</evidence>
<dbReference type="PANTHER" id="PTHR30287:SF1">
    <property type="entry name" value="INNER MEMBRANE PROTEIN"/>
    <property type="match status" value="1"/>
</dbReference>
<keyword evidence="3 6" id="KW-0812">Transmembrane</keyword>
<comment type="subcellular location">
    <subcellularLocation>
        <location evidence="1">Cell membrane</location>
        <topology evidence="1">Multi-pass membrane protein</topology>
    </subcellularLocation>
</comment>
<gene>
    <name evidence="8" type="ORF">GCM10007925_24540</name>
</gene>
<evidence type="ECO:0000256" key="3">
    <source>
        <dbReference type="ARBA" id="ARBA00022692"/>
    </source>
</evidence>
<dbReference type="EMBL" id="BSOO01000038">
    <property type="protein sequence ID" value="GLR48733.1"/>
    <property type="molecule type" value="Genomic_DNA"/>
</dbReference>
<keyword evidence="4 6" id="KW-1133">Transmembrane helix</keyword>
<evidence type="ECO:0000313" key="9">
    <source>
        <dbReference type="Proteomes" id="UP001156703"/>
    </source>
</evidence>
<dbReference type="PANTHER" id="PTHR30287">
    <property type="entry name" value="MEMBRANE COMPONENT OF PREDICTED ABC SUPERFAMILY METABOLITE UPTAKE TRANSPORTER"/>
    <property type="match status" value="1"/>
</dbReference>
<dbReference type="Pfam" id="PF02687">
    <property type="entry name" value="FtsX"/>
    <property type="match status" value="1"/>
</dbReference>
<evidence type="ECO:0000256" key="1">
    <source>
        <dbReference type="ARBA" id="ARBA00004651"/>
    </source>
</evidence>
<feature type="domain" description="ABC3 transporter permease C-terminal" evidence="7">
    <location>
        <begin position="244"/>
        <end position="354"/>
    </location>
</feature>
<keyword evidence="2" id="KW-1003">Cell membrane</keyword>
<feature type="transmembrane region" description="Helical" evidence="6">
    <location>
        <begin position="296"/>
        <end position="319"/>
    </location>
</feature>
<dbReference type="InterPro" id="IPR038766">
    <property type="entry name" value="Membrane_comp_ABC_pdt"/>
</dbReference>
<evidence type="ECO:0000256" key="4">
    <source>
        <dbReference type="ARBA" id="ARBA00022989"/>
    </source>
</evidence>
<protein>
    <recommendedName>
        <fullName evidence="7">ABC3 transporter permease C-terminal domain-containing protein</fullName>
    </recommendedName>
</protein>
<evidence type="ECO:0000256" key="5">
    <source>
        <dbReference type="ARBA" id="ARBA00023136"/>
    </source>
</evidence>
<evidence type="ECO:0000259" key="7">
    <source>
        <dbReference type="Pfam" id="PF02687"/>
    </source>
</evidence>
<evidence type="ECO:0000313" key="8">
    <source>
        <dbReference type="EMBL" id="GLR48733.1"/>
    </source>
</evidence>
<dbReference type="Proteomes" id="UP001156703">
    <property type="component" value="Unassembled WGS sequence"/>
</dbReference>
<dbReference type="InterPro" id="IPR003838">
    <property type="entry name" value="ABC3_permease_C"/>
</dbReference>
<keyword evidence="5 6" id="KW-0472">Membrane</keyword>
<proteinExistence type="predicted"/>
<organism evidence="8 9">
    <name type="scientific">Sphingomonas astaxanthinifaciens DSM 22298</name>
    <dbReference type="NCBI Taxonomy" id="1123267"/>
    <lineage>
        <taxon>Bacteria</taxon>
        <taxon>Pseudomonadati</taxon>
        <taxon>Pseudomonadota</taxon>
        <taxon>Alphaproteobacteria</taxon>
        <taxon>Sphingomonadales</taxon>
        <taxon>Sphingomonadaceae</taxon>
        <taxon>Sphingomonas</taxon>
    </lineage>
</organism>
<feature type="transmembrane region" description="Helical" evidence="6">
    <location>
        <begin position="331"/>
        <end position="353"/>
    </location>
</feature>
<keyword evidence="9" id="KW-1185">Reference proteome</keyword>
<name>A0ABQ5Z7G7_9SPHN</name>
<reference evidence="9" key="1">
    <citation type="journal article" date="2019" name="Int. J. Syst. Evol. Microbiol.">
        <title>The Global Catalogue of Microorganisms (GCM) 10K type strain sequencing project: providing services to taxonomists for standard genome sequencing and annotation.</title>
        <authorList>
            <consortium name="The Broad Institute Genomics Platform"/>
            <consortium name="The Broad Institute Genome Sequencing Center for Infectious Disease"/>
            <person name="Wu L."/>
            <person name="Ma J."/>
        </authorList>
    </citation>
    <scope>NUCLEOTIDE SEQUENCE [LARGE SCALE GENOMIC DNA]</scope>
    <source>
        <strain evidence="9">NBRC 102146</strain>
    </source>
</reference>
<feature type="transmembrane region" description="Helical" evidence="6">
    <location>
        <begin position="239"/>
        <end position="260"/>
    </location>
</feature>
<evidence type="ECO:0000256" key="6">
    <source>
        <dbReference type="SAM" id="Phobius"/>
    </source>
</evidence>
<accession>A0ABQ5Z7G7</accession>